<name>A0A7V1EH30_UNCW3</name>
<dbReference type="InterPro" id="IPR020539">
    <property type="entry name" value="RNase_P_CS"/>
</dbReference>
<comment type="function">
    <text evidence="1">RNaseP catalyzes the removal of the 5'-leader sequence from pre-tRNA to produce the mature 5'-terminus. It can also cleave other RNA substrates such as 4.5S RNA. The protein component plays an auxiliary but essential role in vivo by binding to the 5'-leader sequence and broadening the substrate specificity of the ribozyme.</text>
</comment>
<keyword evidence="6" id="KW-0694">RNA-binding</keyword>
<organism evidence="8">
    <name type="scientific">candidate division WOR-3 bacterium</name>
    <dbReference type="NCBI Taxonomy" id="2052148"/>
    <lineage>
        <taxon>Bacteria</taxon>
        <taxon>Bacteria division WOR-3</taxon>
    </lineage>
</organism>
<dbReference type="AlphaFoldDB" id="A0A7V1EH30"/>
<keyword evidence="5 8" id="KW-0378">Hydrolase</keyword>
<dbReference type="GO" id="GO:0008033">
    <property type="term" value="P:tRNA processing"/>
    <property type="evidence" value="ECO:0007669"/>
    <property type="project" value="UniProtKB-KW"/>
</dbReference>
<accession>A0A7V1EH30</accession>
<dbReference type="Gene3D" id="3.30.230.10">
    <property type="match status" value="1"/>
</dbReference>
<keyword evidence="3" id="KW-0540">Nuclease</keyword>
<dbReference type="SUPFAM" id="SSF54211">
    <property type="entry name" value="Ribosomal protein S5 domain 2-like"/>
    <property type="match status" value="1"/>
</dbReference>
<dbReference type="EMBL" id="DSKY01000002">
    <property type="protein sequence ID" value="HDY58037.1"/>
    <property type="molecule type" value="Genomic_DNA"/>
</dbReference>
<proteinExistence type="predicted"/>
<protein>
    <recommendedName>
        <fullName evidence="7">Ribonuclease P protein component</fullName>
        <ecNumber evidence="7">3.1.26.5</ecNumber>
    </recommendedName>
</protein>
<dbReference type="PROSITE" id="PS00648">
    <property type="entry name" value="RIBONUCLEASE_P"/>
    <property type="match status" value="1"/>
</dbReference>
<keyword evidence="4" id="KW-0255">Endonuclease</keyword>
<dbReference type="GO" id="GO:0004526">
    <property type="term" value="F:ribonuclease P activity"/>
    <property type="evidence" value="ECO:0007669"/>
    <property type="project" value="UniProtKB-UniRule"/>
</dbReference>
<evidence type="ECO:0000256" key="1">
    <source>
        <dbReference type="ARBA" id="ARBA00002663"/>
    </source>
</evidence>
<dbReference type="GO" id="GO:0000049">
    <property type="term" value="F:tRNA binding"/>
    <property type="evidence" value="ECO:0007669"/>
    <property type="project" value="InterPro"/>
</dbReference>
<evidence type="ECO:0000313" key="8">
    <source>
        <dbReference type="EMBL" id="HDY58037.1"/>
    </source>
</evidence>
<dbReference type="InterPro" id="IPR014721">
    <property type="entry name" value="Ribsml_uS5_D2-typ_fold_subgr"/>
</dbReference>
<gene>
    <name evidence="8" type="primary">rnpA</name>
    <name evidence="8" type="ORF">ENP86_00560</name>
</gene>
<evidence type="ECO:0000256" key="7">
    <source>
        <dbReference type="NCBIfam" id="TIGR00188"/>
    </source>
</evidence>
<evidence type="ECO:0000256" key="6">
    <source>
        <dbReference type="ARBA" id="ARBA00022884"/>
    </source>
</evidence>
<evidence type="ECO:0000256" key="4">
    <source>
        <dbReference type="ARBA" id="ARBA00022759"/>
    </source>
</evidence>
<evidence type="ECO:0000256" key="2">
    <source>
        <dbReference type="ARBA" id="ARBA00022694"/>
    </source>
</evidence>
<evidence type="ECO:0000256" key="3">
    <source>
        <dbReference type="ARBA" id="ARBA00022722"/>
    </source>
</evidence>
<dbReference type="InterPro" id="IPR020568">
    <property type="entry name" value="Ribosomal_Su5_D2-typ_SF"/>
</dbReference>
<dbReference type="NCBIfam" id="TIGR00188">
    <property type="entry name" value="rnpA"/>
    <property type="match status" value="1"/>
</dbReference>
<dbReference type="Pfam" id="PF00825">
    <property type="entry name" value="Ribonuclease_P"/>
    <property type="match status" value="1"/>
</dbReference>
<reference evidence="8" key="1">
    <citation type="journal article" date="2020" name="mSystems">
        <title>Genome- and Community-Level Interaction Insights into Carbon Utilization and Element Cycling Functions of Hydrothermarchaeota in Hydrothermal Sediment.</title>
        <authorList>
            <person name="Zhou Z."/>
            <person name="Liu Y."/>
            <person name="Xu W."/>
            <person name="Pan J."/>
            <person name="Luo Z.H."/>
            <person name="Li M."/>
        </authorList>
    </citation>
    <scope>NUCLEOTIDE SEQUENCE [LARGE SCALE GENOMIC DNA]</scope>
    <source>
        <strain evidence="8">SpSt-258</strain>
    </source>
</reference>
<dbReference type="InterPro" id="IPR000100">
    <property type="entry name" value="RNase_P"/>
</dbReference>
<evidence type="ECO:0000256" key="5">
    <source>
        <dbReference type="ARBA" id="ARBA00022801"/>
    </source>
</evidence>
<sequence length="106" mass="12341">MEKKNIISNRSVIKDLFSNGKRLNFKDLVIIYKPDLCSKVSFFASGKLKGAVKRNRIKRILREAYRMNKEIFMGFKVIFYAKGLLDAEEILNAFQVFKKECANGRK</sequence>
<dbReference type="EC" id="3.1.26.5" evidence="7"/>
<keyword evidence="2" id="KW-0819">tRNA processing</keyword>
<comment type="caution">
    <text evidence="8">The sequence shown here is derived from an EMBL/GenBank/DDBJ whole genome shotgun (WGS) entry which is preliminary data.</text>
</comment>